<keyword evidence="2" id="KW-1185">Reference proteome</keyword>
<evidence type="ECO:0000313" key="1">
    <source>
        <dbReference type="EMBL" id="KIM30244.1"/>
    </source>
</evidence>
<proteinExistence type="predicted"/>
<dbReference type="HOGENOM" id="CLU_1579479_0_0_1"/>
<reference evidence="2" key="2">
    <citation type="submission" date="2015-01" db="EMBL/GenBank/DDBJ databases">
        <title>Evolutionary Origins and Diversification of the Mycorrhizal Mutualists.</title>
        <authorList>
            <consortium name="DOE Joint Genome Institute"/>
            <consortium name="Mycorrhizal Genomics Consortium"/>
            <person name="Kohler A."/>
            <person name="Kuo A."/>
            <person name="Nagy L.G."/>
            <person name="Floudas D."/>
            <person name="Copeland A."/>
            <person name="Barry K.W."/>
            <person name="Cichocki N."/>
            <person name="Veneault-Fourrey C."/>
            <person name="LaButti K."/>
            <person name="Lindquist E.A."/>
            <person name="Lipzen A."/>
            <person name="Lundell T."/>
            <person name="Morin E."/>
            <person name="Murat C."/>
            <person name="Riley R."/>
            <person name="Ohm R."/>
            <person name="Sun H."/>
            <person name="Tunlid A."/>
            <person name="Henrissat B."/>
            <person name="Grigoriev I.V."/>
            <person name="Hibbett D.S."/>
            <person name="Martin F."/>
        </authorList>
    </citation>
    <scope>NUCLEOTIDE SEQUENCE [LARGE SCALE GENOMIC DNA]</scope>
    <source>
        <strain evidence="2">MAFF 305830</strain>
    </source>
</reference>
<dbReference type="EMBL" id="KN824285">
    <property type="protein sequence ID" value="KIM30244.1"/>
    <property type="molecule type" value="Genomic_DNA"/>
</dbReference>
<evidence type="ECO:0000313" key="2">
    <source>
        <dbReference type="Proteomes" id="UP000054097"/>
    </source>
</evidence>
<organism evidence="1 2">
    <name type="scientific">Serendipita vermifera MAFF 305830</name>
    <dbReference type="NCBI Taxonomy" id="933852"/>
    <lineage>
        <taxon>Eukaryota</taxon>
        <taxon>Fungi</taxon>
        <taxon>Dikarya</taxon>
        <taxon>Basidiomycota</taxon>
        <taxon>Agaricomycotina</taxon>
        <taxon>Agaricomycetes</taxon>
        <taxon>Sebacinales</taxon>
        <taxon>Serendipitaceae</taxon>
        <taxon>Serendipita</taxon>
    </lineage>
</organism>
<name>A0A0C3BDP5_SERVB</name>
<sequence length="169" mass="18776">MLSVWDVGNFVVASLALVASDNETLNKRRLEASVVSVENNTGDERGSRCGQVQARRVPYHFLVPRSEYQSFGFLHVLYSIILGGSYAIDSALDHLATSNDETRIQRLWGSGLPQMQQESSMVYYSHVFFTLQNPSGVLTTATELSEGHDGKVNLIVIIVQENAQATRWV</sequence>
<protein>
    <submittedName>
        <fullName evidence="1">Uncharacterized protein</fullName>
    </submittedName>
</protein>
<dbReference type="Proteomes" id="UP000054097">
    <property type="component" value="Unassembled WGS sequence"/>
</dbReference>
<dbReference type="AlphaFoldDB" id="A0A0C3BDP5"/>
<gene>
    <name evidence="1" type="ORF">M408DRAFT_22266</name>
</gene>
<reference evidence="1 2" key="1">
    <citation type="submission" date="2014-04" db="EMBL/GenBank/DDBJ databases">
        <authorList>
            <consortium name="DOE Joint Genome Institute"/>
            <person name="Kuo A."/>
            <person name="Zuccaro A."/>
            <person name="Kohler A."/>
            <person name="Nagy L.G."/>
            <person name="Floudas D."/>
            <person name="Copeland A."/>
            <person name="Barry K.W."/>
            <person name="Cichocki N."/>
            <person name="Veneault-Fourrey C."/>
            <person name="LaButti K."/>
            <person name="Lindquist E.A."/>
            <person name="Lipzen A."/>
            <person name="Lundell T."/>
            <person name="Morin E."/>
            <person name="Murat C."/>
            <person name="Sun H."/>
            <person name="Tunlid A."/>
            <person name="Henrissat B."/>
            <person name="Grigoriev I.V."/>
            <person name="Hibbett D.S."/>
            <person name="Martin F."/>
            <person name="Nordberg H.P."/>
            <person name="Cantor M.N."/>
            <person name="Hua S.X."/>
        </authorList>
    </citation>
    <scope>NUCLEOTIDE SEQUENCE [LARGE SCALE GENOMIC DNA]</scope>
    <source>
        <strain evidence="1 2">MAFF 305830</strain>
    </source>
</reference>
<accession>A0A0C3BDP5</accession>